<accession>A0A645ETX5</accession>
<proteinExistence type="predicted"/>
<comment type="caution">
    <text evidence="2">The sequence shown here is derived from an EMBL/GenBank/DDBJ whole genome shotgun (WGS) entry which is preliminary data.</text>
</comment>
<dbReference type="AlphaFoldDB" id="A0A645ETX5"/>
<gene>
    <name evidence="2" type="ORF">SDC9_152736</name>
</gene>
<feature type="region of interest" description="Disordered" evidence="1">
    <location>
        <begin position="37"/>
        <end position="59"/>
    </location>
</feature>
<protein>
    <submittedName>
        <fullName evidence="2">Uncharacterized protein</fullName>
    </submittedName>
</protein>
<evidence type="ECO:0000313" key="2">
    <source>
        <dbReference type="EMBL" id="MPN05485.1"/>
    </source>
</evidence>
<reference evidence="2" key="1">
    <citation type="submission" date="2019-08" db="EMBL/GenBank/DDBJ databases">
        <authorList>
            <person name="Kucharzyk K."/>
            <person name="Murdoch R.W."/>
            <person name="Higgins S."/>
            <person name="Loffler F."/>
        </authorList>
    </citation>
    <scope>NUCLEOTIDE SEQUENCE</scope>
</reference>
<sequence>MRHLAGIAELFDCGSGIAAANDGRALALGTGRRNPLGPLGKRGELKHAHGAVPDDGLGRNDNFGKELDALRPNIQTHPVCRHLVRIHNLMLGVRAVGAGNDVVHRQQQLHAARLRLCH</sequence>
<organism evidence="2">
    <name type="scientific">bioreactor metagenome</name>
    <dbReference type="NCBI Taxonomy" id="1076179"/>
    <lineage>
        <taxon>unclassified sequences</taxon>
        <taxon>metagenomes</taxon>
        <taxon>ecological metagenomes</taxon>
    </lineage>
</organism>
<evidence type="ECO:0000256" key="1">
    <source>
        <dbReference type="SAM" id="MobiDB-lite"/>
    </source>
</evidence>
<name>A0A645ETX5_9ZZZZ</name>
<dbReference type="EMBL" id="VSSQ01051385">
    <property type="protein sequence ID" value="MPN05485.1"/>
    <property type="molecule type" value="Genomic_DNA"/>
</dbReference>